<feature type="domain" description="TIR" evidence="3">
    <location>
        <begin position="3"/>
        <end position="164"/>
    </location>
</feature>
<feature type="domain" description="TIR" evidence="3">
    <location>
        <begin position="660"/>
        <end position="795"/>
    </location>
</feature>
<comment type="caution">
    <text evidence="4">The sequence shown here is derived from an EMBL/GenBank/DDBJ whole genome shotgun (WGS) entry which is preliminary data.</text>
</comment>
<feature type="region of interest" description="Disordered" evidence="2">
    <location>
        <begin position="963"/>
        <end position="985"/>
    </location>
</feature>
<dbReference type="PANTHER" id="PTHR32009">
    <property type="entry name" value="TMV RESISTANCE PROTEIN N-LIKE"/>
    <property type="match status" value="1"/>
</dbReference>
<evidence type="ECO:0000256" key="1">
    <source>
        <dbReference type="ARBA" id="ARBA00023027"/>
    </source>
</evidence>
<protein>
    <recommendedName>
        <fullName evidence="3">TIR domain-containing protein</fullName>
    </recommendedName>
</protein>
<proteinExistence type="predicted"/>
<name>A0ABQ7YS47_BRANA</name>
<organism evidence="4 5">
    <name type="scientific">Brassica napus</name>
    <name type="common">Rape</name>
    <dbReference type="NCBI Taxonomy" id="3708"/>
    <lineage>
        <taxon>Eukaryota</taxon>
        <taxon>Viridiplantae</taxon>
        <taxon>Streptophyta</taxon>
        <taxon>Embryophyta</taxon>
        <taxon>Tracheophyta</taxon>
        <taxon>Spermatophyta</taxon>
        <taxon>Magnoliopsida</taxon>
        <taxon>eudicotyledons</taxon>
        <taxon>Gunneridae</taxon>
        <taxon>Pentapetalae</taxon>
        <taxon>rosids</taxon>
        <taxon>malvids</taxon>
        <taxon>Brassicales</taxon>
        <taxon>Brassicaceae</taxon>
        <taxon>Brassiceae</taxon>
        <taxon>Brassica</taxon>
    </lineage>
</organism>
<dbReference type="SMART" id="SM00255">
    <property type="entry name" value="TIR"/>
    <property type="match status" value="3"/>
</dbReference>
<dbReference type="Gene3D" id="3.40.50.10140">
    <property type="entry name" value="Toll/interleukin-1 receptor homology (TIR) domain"/>
    <property type="match status" value="3"/>
</dbReference>
<feature type="domain" description="TIR" evidence="3">
    <location>
        <begin position="373"/>
        <end position="518"/>
    </location>
</feature>
<gene>
    <name evidence="4" type="ORF">HID58_078061</name>
</gene>
<feature type="non-terminal residue" evidence="4">
    <location>
        <position position="985"/>
    </location>
</feature>
<dbReference type="InterPro" id="IPR000157">
    <property type="entry name" value="TIR_dom"/>
</dbReference>
<dbReference type="EMBL" id="JAGKQM010000017">
    <property type="protein sequence ID" value="KAH0871039.1"/>
    <property type="molecule type" value="Genomic_DNA"/>
</dbReference>
<reference evidence="4 5" key="1">
    <citation type="submission" date="2021-05" db="EMBL/GenBank/DDBJ databases">
        <title>Genome Assembly of Synthetic Allotetraploid Brassica napus Reveals Homoeologous Exchanges between Subgenomes.</title>
        <authorList>
            <person name="Davis J.T."/>
        </authorList>
    </citation>
    <scope>NUCLEOTIDE SEQUENCE [LARGE SCALE GENOMIC DNA]</scope>
    <source>
        <strain evidence="5">cv. Da-Ae</strain>
        <tissue evidence="4">Seedling</tissue>
    </source>
</reference>
<sequence>MENRPQVFISYRGKDLRLTLVPHIKHHLKDCNVNVFTDSNATGERLKELFNHIKDSRIVIVIFSISYLESRWCLDELAEIRNCLLRKQLDFVIPIFYKVKTSHVEKQTGDFGKPFPNLQKKHPRLRVLRWKKALRFVAKSIGLSYRENSSISELDFIKNIVEVVNGLLGRIALKDSNNTTTPQIYTGEASNQAVLDVNQLKELLHLSETKAPEAVNLDRFFRTGFMFGFAWKDLIWTMQGGNGFEISPHANSLQFHMNIQSLNTQENESLEKAINLFALHMMCEQANPAVIFSNWDKLDQYTKTIIIYSARKKCYMLMAYTEGVDLKSFLSSNIPHVGASTLETKDRHNETDTLAMFQALFVPHERRSGGFMKKPQVFISFRGKDERKKLLPHLKHHLEVSPSNVRVFTDNDITAQRLDRLYNHIKNSWLVIVIFSVSYLDWCLNELVEIKKCLQTEKIKFVMPIFYKVEAYEKSCPDKVKKWKKALGFVANYVGLTYQEQSSSVSELDFIKTVVKKVDQIFAKSPPNEIFDKSQLHLSKTLEALNLERSYFRGFMHGSAWKDLISFVQSSNRFEIPVPESSIQFPMNRQRFDLQAERNELFEKATNILALRMMHNPTEPALIFSNWDKLDDEMKNYIFDSAHKKIKMIKIYDVMGKSKNMPQLFINFRGKDERQKLLPHLKHHLKDSNVNVFTDDDAVGEPLKNLFKHIRRSRIVIVIFSINYMESEWCLDELVEIRKCLETEKIDFAIPIFYKVKTSHVKEQSGKFGKKIVALQKKHRSSRIIKWKKALRYVAKLIGLTYQKRSLISELDFIKKIVEMVDVTLTKIASEDDDNNNSPETSKGETSNLIDVNKMLNLSRTLDTRDMEISYRQGFMVGSAWKDEVTGLNQYPTRSRRRSGNLFSSCRNSALSTVIANLFSSDFDQYPTIGPTSMHDDIVSTSHAAEAKDRTSFTSLDSVDRYSTTTSMHNHRTGSKSRSMTRTSR</sequence>
<dbReference type="InterPro" id="IPR035897">
    <property type="entry name" value="Toll_tir_struct_dom_sf"/>
</dbReference>
<evidence type="ECO:0000256" key="2">
    <source>
        <dbReference type="SAM" id="MobiDB-lite"/>
    </source>
</evidence>
<dbReference type="Proteomes" id="UP000824890">
    <property type="component" value="Unassembled WGS sequence"/>
</dbReference>
<evidence type="ECO:0000313" key="5">
    <source>
        <dbReference type="Proteomes" id="UP000824890"/>
    </source>
</evidence>
<dbReference type="PANTHER" id="PTHR32009:SF109">
    <property type="entry name" value="TOLL-INTERLEUKIN-RESISTANCE (TIR) DOMAIN FAMILY PROTEIN"/>
    <property type="match status" value="1"/>
</dbReference>
<evidence type="ECO:0000259" key="3">
    <source>
        <dbReference type="PROSITE" id="PS50104"/>
    </source>
</evidence>
<feature type="compositionally biased region" description="Polar residues" evidence="2">
    <location>
        <begin position="976"/>
        <end position="985"/>
    </location>
</feature>
<evidence type="ECO:0000313" key="4">
    <source>
        <dbReference type="EMBL" id="KAH0871039.1"/>
    </source>
</evidence>
<dbReference type="SUPFAM" id="SSF52200">
    <property type="entry name" value="Toll/Interleukin receptor TIR domain"/>
    <property type="match status" value="3"/>
</dbReference>
<accession>A0ABQ7YS47</accession>
<keyword evidence="1" id="KW-0520">NAD</keyword>
<dbReference type="PROSITE" id="PS50104">
    <property type="entry name" value="TIR"/>
    <property type="match status" value="3"/>
</dbReference>
<dbReference type="Pfam" id="PF01582">
    <property type="entry name" value="TIR"/>
    <property type="match status" value="3"/>
</dbReference>
<keyword evidence="5" id="KW-1185">Reference proteome</keyword>